<evidence type="ECO:0000313" key="2">
    <source>
        <dbReference type="EMBL" id="KZS02001.1"/>
    </source>
</evidence>
<organism evidence="2 3">
    <name type="scientific">Daphnia magna</name>
    <dbReference type="NCBI Taxonomy" id="35525"/>
    <lineage>
        <taxon>Eukaryota</taxon>
        <taxon>Metazoa</taxon>
        <taxon>Ecdysozoa</taxon>
        <taxon>Arthropoda</taxon>
        <taxon>Crustacea</taxon>
        <taxon>Branchiopoda</taxon>
        <taxon>Diplostraca</taxon>
        <taxon>Cladocera</taxon>
        <taxon>Anomopoda</taxon>
        <taxon>Daphniidae</taxon>
        <taxon>Daphnia</taxon>
    </lineage>
</organism>
<comment type="caution">
    <text evidence="2">The sequence shown here is derived from an EMBL/GenBank/DDBJ whole genome shotgun (WGS) entry which is preliminary data.</text>
</comment>
<evidence type="ECO:0000259" key="1">
    <source>
        <dbReference type="Pfam" id="PF21787"/>
    </source>
</evidence>
<reference evidence="2 3" key="1">
    <citation type="submission" date="2016-03" db="EMBL/GenBank/DDBJ databases">
        <title>EvidentialGene: Evidence-directed Construction of Genes on Genomes.</title>
        <authorList>
            <person name="Gilbert D.G."/>
            <person name="Choi J.-H."/>
            <person name="Mockaitis K."/>
            <person name="Colbourne J."/>
            <person name="Pfrender M."/>
        </authorList>
    </citation>
    <scope>NUCLEOTIDE SEQUENCE [LARGE SCALE GENOMIC DNA]</scope>
    <source>
        <strain evidence="2 3">Xinb3</strain>
        <tissue evidence="2">Complete organism</tissue>
    </source>
</reference>
<protein>
    <recommendedName>
        <fullName evidence="1">Transposable element P transposase-like RNase H domain-containing protein</fullName>
    </recommendedName>
</protein>
<evidence type="ECO:0000313" key="3">
    <source>
        <dbReference type="Proteomes" id="UP000076858"/>
    </source>
</evidence>
<feature type="domain" description="Transposable element P transposase-like RNase H" evidence="1">
    <location>
        <begin position="1"/>
        <end position="80"/>
    </location>
</feature>
<accession>A0A162C871</accession>
<dbReference type="Proteomes" id="UP000076858">
    <property type="component" value="Unassembled WGS sequence"/>
</dbReference>
<dbReference type="EMBL" id="LRGB01005577">
    <property type="protein sequence ID" value="KZS02001.1"/>
    <property type="molecule type" value="Genomic_DNA"/>
</dbReference>
<name>A0A162C871_9CRUS</name>
<dbReference type="Pfam" id="PF21787">
    <property type="entry name" value="TNP-like_RNaseH_N"/>
    <property type="match status" value="1"/>
</dbReference>
<keyword evidence="3" id="KW-1185">Reference proteome</keyword>
<dbReference type="InterPro" id="IPR048365">
    <property type="entry name" value="TNP-like_RNaseH_N"/>
</dbReference>
<dbReference type="AlphaFoldDB" id="A0A162C871"/>
<feature type="non-terminal residue" evidence="2">
    <location>
        <position position="1"/>
    </location>
</feature>
<feature type="non-terminal residue" evidence="2">
    <location>
        <position position="81"/>
    </location>
</feature>
<proteinExistence type="predicted"/>
<gene>
    <name evidence="2" type="ORF">APZ42_001134</name>
</gene>
<sequence length="81" mass="8946">GFNKLALENICEAMSGKSAHERWGGVMLDEMANAKGIDFDTCTLPWKGTVDYGEEISDLVPNGLADHILVFVFRPYLAGWI</sequence>